<dbReference type="SUPFAM" id="SSF56317">
    <property type="entry name" value="Carbon-nitrogen hydrolase"/>
    <property type="match status" value="1"/>
</dbReference>
<dbReference type="PROSITE" id="PS50263">
    <property type="entry name" value="CN_HYDROLASE"/>
    <property type="match status" value="1"/>
</dbReference>
<dbReference type="Pfam" id="PF00795">
    <property type="entry name" value="CN_hydrolase"/>
    <property type="match status" value="1"/>
</dbReference>
<accession>A0A1G7TQH4</accession>
<feature type="domain" description="CN hydrolase" evidence="1">
    <location>
        <begin position="13"/>
        <end position="277"/>
    </location>
</feature>
<keyword evidence="2" id="KW-0378">Hydrolase</keyword>
<dbReference type="RefSeq" id="WP_092613937.1">
    <property type="nucleotide sequence ID" value="NZ_FNCV01000001.1"/>
</dbReference>
<evidence type="ECO:0000259" key="1">
    <source>
        <dbReference type="PROSITE" id="PS50263"/>
    </source>
</evidence>
<dbReference type="Proteomes" id="UP000217076">
    <property type="component" value="Unassembled WGS sequence"/>
</dbReference>
<dbReference type="AlphaFoldDB" id="A0A1G7TQH4"/>
<dbReference type="PANTHER" id="PTHR23088:SF50">
    <property type="entry name" value="HYDROLASE YHCX"/>
    <property type="match status" value="1"/>
</dbReference>
<name>A0A1G7TQH4_9PROT</name>
<dbReference type="GO" id="GO:0016787">
    <property type="term" value="F:hydrolase activity"/>
    <property type="evidence" value="ECO:0007669"/>
    <property type="project" value="UniProtKB-KW"/>
</dbReference>
<dbReference type="InterPro" id="IPR003010">
    <property type="entry name" value="C-N_Hydrolase"/>
</dbReference>
<sequence>MTDSPADPVLALWATNIARPVDSLEAWAALVDERLEQAAKAGAWMLVMPEYASVQWLSFAPGRPLPMAAEIAWMAERADAALAALKPLVERHHVALLAGTLPVAAPNGGYVNRAHVLLPGGATIAQDKLSLTPDEQHVDGWNLKPGRELNLFRWRGLTWAVTICLDVEQPDLARHLQEQGVDVLLVPSMTETLAGYHRVFDCAKARAVELMTCVVACGTVGDCTAFSSGIETNISGAAAFVPCEPTLGDTGRWGTALPPRATDPDDGPCLITPPLPTTIASRLRQSGTAAVWQGPWSADHITIRTLDPQ</sequence>
<dbReference type="STRING" id="83401.SAMN05421742_10155"/>
<dbReference type="Gene3D" id="3.60.110.10">
    <property type="entry name" value="Carbon-nitrogen hydrolase"/>
    <property type="match status" value="1"/>
</dbReference>
<gene>
    <name evidence="2" type="ORF">SAMN05421742_10155</name>
</gene>
<dbReference type="OrthoDB" id="9811121at2"/>
<organism evidence="2 3">
    <name type="scientific">Roseospirillum parvum</name>
    <dbReference type="NCBI Taxonomy" id="83401"/>
    <lineage>
        <taxon>Bacteria</taxon>
        <taxon>Pseudomonadati</taxon>
        <taxon>Pseudomonadota</taxon>
        <taxon>Alphaproteobacteria</taxon>
        <taxon>Rhodospirillales</taxon>
        <taxon>Rhodospirillaceae</taxon>
        <taxon>Roseospirillum</taxon>
    </lineage>
</organism>
<dbReference type="EMBL" id="FNCV01000001">
    <property type="protein sequence ID" value="SDG36889.1"/>
    <property type="molecule type" value="Genomic_DNA"/>
</dbReference>
<protein>
    <submittedName>
        <fullName evidence="2">Predicted amidohydrolase</fullName>
    </submittedName>
</protein>
<keyword evidence="3" id="KW-1185">Reference proteome</keyword>
<evidence type="ECO:0000313" key="2">
    <source>
        <dbReference type="EMBL" id="SDG36889.1"/>
    </source>
</evidence>
<dbReference type="InterPro" id="IPR036526">
    <property type="entry name" value="C-N_Hydrolase_sf"/>
</dbReference>
<evidence type="ECO:0000313" key="3">
    <source>
        <dbReference type="Proteomes" id="UP000217076"/>
    </source>
</evidence>
<proteinExistence type="predicted"/>
<dbReference type="PANTHER" id="PTHR23088">
    <property type="entry name" value="NITRILASE-RELATED"/>
    <property type="match status" value="1"/>
</dbReference>
<reference evidence="3" key="1">
    <citation type="submission" date="2016-10" db="EMBL/GenBank/DDBJ databases">
        <authorList>
            <person name="Varghese N."/>
            <person name="Submissions S."/>
        </authorList>
    </citation>
    <scope>NUCLEOTIDE SEQUENCE [LARGE SCALE GENOMIC DNA]</scope>
    <source>
        <strain evidence="3">930I</strain>
    </source>
</reference>